<name>A0A8S2NHG8_9BILA</name>
<evidence type="ECO:0000256" key="5">
    <source>
        <dbReference type="SAM" id="MobiDB-lite"/>
    </source>
</evidence>
<evidence type="ECO:0000256" key="2">
    <source>
        <dbReference type="ARBA" id="ARBA00022771"/>
    </source>
</evidence>
<feature type="non-terminal residue" evidence="7">
    <location>
        <position position="1"/>
    </location>
</feature>
<dbReference type="PROSITE" id="PS01360">
    <property type="entry name" value="ZF_MYND_1"/>
    <property type="match status" value="1"/>
</dbReference>
<dbReference type="InterPro" id="IPR002893">
    <property type="entry name" value="Znf_MYND"/>
</dbReference>
<dbReference type="InterPro" id="IPR052839">
    <property type="entry name" value="Mito_gene_expr_regulator"/>
</dbReference>
<dbReference type="EMBL" id="CAJOBJ010004458">
    <property type="protein sequence ID" value="CAF4001100.1"/>
    <property type="molecule type" value="Genomic_DNA"/>
</dbReference>
<sequence length="1047" mass="117409">MGTNERWSSIEAIIRQRLDFNELDRRYCAVCGRQGPPLSRCFGCQMVYYCGEEHQAEDWSKEHAQKCTQLEWVALGEFIQALPAQPPLPNIGDKWQTSLKEINNWKSWFSIRTNIVHLANNTANVLKTLVHLTDKRQPTDQNAVDGLLAAVTDLLTNVLTIGKAIVSFGLQPNIRPLVIHILSGFNKIDLVGYNQSSSNLPVRFHELLNMFPDNKQQQQQKYEQPQQLNPGLKQVNGKIHIESLSSSSSSVSHNTQANNNGTLLDTNVHIGSTANTATTNTVQPMVRSSNNNNNIRQPTVVQRRHHSPPSSTSPAINSTTPYRTNNTTATEMMTTTEITRNDLRPQPKPRLSLVKPSDNNIDITKSEINGSLVQRFKPVFEQPSQESNVIKQHRQSITIPYTYKKGSSTKATCLDDIISSKNVYHTPIPPPVEIPTNGRTVTNNPIISSLSTVETTHVERIPIANATNTSTISKPTIEQRTDERTIKITTNSVSSSLTMPIEIHRDQRAVINGISTNASSSSSSSSSSSENHSDERIVKPTTVNTFSIRPQPTVTTNNQLTIKPSTKSISPPHPLRPPLPAQPPLSTQPPLPTQPPLSTTNDEVIYTEVIKNREQTLSTHHNDLVKSPISPSRSFIISSTKSPNEHIYTNENSTGVAGSSNSNSYTSKTSSIYSTSDKQNSIVNPEIHYAISQIPSSQQDQSVEYDSFDDELVIDDIAKIEKSFNLNDNTDDDSFDDDENQIPNPSVPSKNSSKNFFRSTLNRLTRSNKSLDRLNTESITNDAIQELNPSNMIDTKSKKTLRSIKARHEAKKTGNLLTTYIAGDDDTTSIDSNCSTQTATSLSKSSNKMSHHRFRLFRRKVEKEFASDTEAEKHQTEQRRKKWNKKMINTAASELKAKRLLMMSDEEDDDDHHHHHHQNNHSLSNKQIKENVIQDEPHIYDHIIHDDNNNHSLSRMGKLSHETHFKSPTITLDEIRSEIQAEIAARQDIQINNQSVITSNLNLQKKRSKSVTFLDELLGDDPKQQKVNVITKNDLQMKTSTTAKRIE</sequence>
<dbReference type="AlphaFoldDB" id="A0A8S2NHG8"/>
<dbReference type="PANTHER" id="PTHR46920:SF1">
    <property type="entry name" value="PROTEIN MSS51 HOMOLOG, MITOCHONDRIAL-RELATED"/>
    <property type="match status" value="1"/>
</dbReference>
<evidence type="ECO:0000256" key="4">
    <source>
        <dbReference type="PROSITE-ProRule" id="PRU00134"/>
    </source>
</evidence>
<feature type="region of interest" description="Disordered" evidence="5">
    <location>
        <begin position="864"/>
        <end position="883"/>
    </location>
</feature>
<feature type="compositionally biased region" description="Low complexity" evidence="5">
    <location>
        <begin position="308"/>
        <end position="325"/>
    </location>
</feature>
<dbReference type="Gene3D" id="6.10.140.2220">
    <property type="match status" value="1"/>
</dbReference>
<feature type="compositionally biased region" description="Low complexity" evidence="5">
    <location>
        <begin position="743"/>
        <end position="755"/>
    </location>
</feature>
<feature type="compositionally biased region" description="Acidic residues" evidence="5">
    <location>
        <begin position="729"/>
        <end position="740"/>
    </location>
</feature>
<dbReference type="PROSITE" id="PS50865">
    <property type="entry name" value="ZF_MYND_2"/>
    <property type="match status" value="1"/>
</dbReference>
<feature type="domain" description="MYND-type" evidence="6">
    <location>
        <begin position="28"/>
        <end position="67"/>
    </location>
</feature>
<keyword evidence="2 4" id="KW-0863">Zinc-finger</keyword>
<keyword evidence="1" id="KW-0479">Metal-binding</keyword>
<feature type="compositionally biased region" description="Low complexity" evidence="5">
    <location>
        <begin position="659"/>
        <end position="672"/>
    </location>
</feature>
<feature type="region of interest" description="Disordered" evidence="5">
    <location>
        <begin position="725"/>
        <end position="755"/>
    </location>
</feature>
<dbReference type="Pfam" id="PF01753">
    <property type="entry name" value="zf-MYND"/>
    <property type="match status" value="1"/>
</dbReference>
<accession>A0A8S2NHG8</accession>
<feature type="compositionally biased region" description="Polar residues" evidence="5">
    <location>
        <begin position="253"/>
        <end position="300"/>
    </location>
</feature>
<keyword evidence="3" id="KW-0862">Zinc</keyword>
<evidence type="ECO:0000259" key="6">
    <source>
        <dbReference type="PROSITE" id="PS50865"/>
    </source>
</evidence>
<dbReference type="PANTHER" id="PTHR46920">
    <property type="match status" value="1"/>
</dbReference>
<gene>
    <name evidence="7" type="ORF">GIL414_LOCUS11764</name>
</gene>
<feature type="compositionally biased region" description="Low complexity" evidence="5">
    <location>
        <begin position="519"/>
        <end position="529"/>
    </location>
</feature>
<evidence type="ECO:0000313" key="7">
    <source>
        <dbReference type="EMBL" id="CAF4001100.1"/>
    </source>
</evidence>
<proteinExistence type="predicted"/>
<dbReference type="GO" id="GO:0008270">
    <property type="term" value="F:zinc ion binding"/>
    <property type="evidence" value="ECO:0007669"/>
    <property type="project" value="UniProtKB-KW"/>
</dbReference>
<feature type="region of interest" description="Disordered" evidence="5">
    <location>
        <begin position="244"/>
        <end position="325"/>
    </location>
</feature>
<dbReference type="SUPFAM" id="SSF144232">
    <property type="entry name" value="HIT/MYND zinc finger-like"/>
    <property type="match status" value="1"/>
</dbReference>
<feature type="compositionally biased region" description="Polar residues" evidence="5">
    <location>
        <begin position="541"/>
        <end position="569"/>
    </location>
</feature>
<evidence type="ECO:0000256" key="1">
    <source>
        <dbReference type="ARBA" id="ARBA00022723"/>
    </source>
</evidence>
<comment type="caution">
    <text evidence="7">The sequence shown here is derived from an EMBL/GenBank/DDBJ whole genome shotgun (WGS) entry which is preliminary data.</text>
</comment>
<feature type="compositionally biased region" description="Pro residues" evidence="5">
    <location>
        <begin position="571"/>
        <end position="595"/>
    </location>
</feature>
<feature type="region of interest" description="Disordered" evidence="5">
    <location>
        <begin position="515"/>
        <end position="599"/>
    </location>
</feature>
<reference evidence="7" key="1">
    <citation type="submission" date="2021-02" db="EMBL/GenBank/DDBJ databases">
        <authorList>
            <person name="Nowell W R."/>
        </authorList>
    </citation>
    <scope>NUCLEOTIDE SEQUENCE</scope>
</reference>
<feature type="region of interest" description="Disordered" evidence="5">
    <location>
        <begin position="906"/>
        <end position="927"/>
    </location>
</feature>
<feature type="compositionally biased region" description="Basic and acidic residues" evidence="5">
    <location>
        <begin position="864"/>
        <end position="878"/>
    </location>
</feature>
<evidence type="ECO:0000256" key="3">
    <source>
        <dbReference type="ARBA" id="ARBA00022833"/>
    </source>
</evidence>
<organism evidence="7 8">
    <name type="scientific">Rotaria magnacalcarata</name>
    <dbReference type="NCBI Taxonomy" id="392030"/>
    <lineage>
        <taxon>Eukaryota</taxon>
        <taxon>Metazoa</taxon>
        <taxon>Spiralia</taxon>
        <taxon>Gnathifera</taxon>
        <taxon>Rotifera</taxon>
        <taxon>Eurotatoria</taxon>
        <taxon>Bdelloidea</taxon>
        <taxon>Philodinida</taxon>
        <taxon>Philodinidae</taxon>
        <taxon>Rotaria</taxon>
    </lineage>
</organism>
<feature type="region of interest" description="Disordered" evidence="5">
    <location>
        <begin position="650"/>
        <end position="672"/>
    </location>
</feature>
<dbReference type="Proteomes" id="UP000681720">
    <property type="component" value="Unassembled WGS sequence"/>
</dbReference>
<protein>
    <recommendedName>
        <fullName evidence="6">MYND-type domain-containing protein</fullName>
    </recommendedName>
</protein>
<evidence type="ECO:0000313" key="8">
    <source>
        <dbReference type="Proteomes" id="UP000681720"/>
    </source>
</evidence>